<dbReference type="GO" id="GO:0043565">
    <property type="term" value="F:sequence-specific DNA binding"/>
    <property type="evidence" value="ECO:0007669"/>
    <property type="project" value="TreeGrafter"/>
</dbReference>
<dbReference type="GO" id="GO:0032259">
    <property type="term" value="P:methylation"/>
    <property type="evidence" value="ECO:0007669"/>
    <property type="project" value="UniProtKB-KW"/>
</dbReference>
<dbReference type="PANTHER" id="PTHR30481">
    <property type="entry name" value="DNA ADENINE METHYLASE"/>
    <property type="match status" value="1"/>
</dbReference>
<keyword evidence="2 6" id="KW-0489">Methyltransferase</keyword>
<dbReference type="AlphaFoldDB" id="A0A160PDH5"/>
<evidence type="ECO:0000256" key="1">
    <source>
        <dbReference type="ARBA" id="ARBA00011900"/>
    </source>
</evidence>
<comment type="catalytic activity">
    <reaction evidence="5">
        <text>a 2'-deoxyadenosine in DNA + S-adenosyl-L-methionine = an N(6)-methyl-2'-deoxyadenosine in DNA + S-adenosyl-L-homocysteine + H(+)</text>
        <dbReference type="Rhea" id="RHEA:15197"/>
        <dbReference type="Rhea" id="RHEA-COMP:12418"/>
        <dbReference type="Rhea" id="RHEA-COMP:12419"/>
        <dbReference type="ChEBI" id="CHEBI:15378"/>
        <dbReference type="ChEBI" id="CHEBI:57856"/>
        <dbReference type="ChEBI" id="CHEBI:59789"/>
        <dbReference type="ChEBI" id="CHEBI:90615"/>
        <dbReference type="ChEBI" id="CHEBI:90616"/>
        <dbReference type="EC" id="2.1.1.72"/>
    </reaction>
</comment>
<evidence type="ECO:0000313" key="7">
    <source>
        <dbReference type="Proteomes" id="UP000218288"/>
    </source>
</evidence>
<reference evidence="6 7" key="1">
    <citation type="journal article" date="2016" name="Genome Announc.">
        <title>Complete Genome Sequence of Methylobacterium populi P-1M, Isolated from Pink-Pigmented Household Biofilm.</title>
        <authorList>
            <person name="Morohoshi T."/>
            <person name="Ikeda T."/>
        </authorList>
    </citation>
    <scope>NUCLEOTIDE SEQUENCE [LARGE SCALE GENOMIC DNA]</scope>
    <source>
        <strain evidence="6 7">P-1M</strain>
    </source>
</reference>
<dbReference type="EC" id="2.1.1.72" evidence="1"/>
<dbReference type="SUPFAM" id="SSF53335">
    <property type="entry name" value="S-adenosyl-L-methionine-dependent methyltransferases"/>
    <property type="match status" value="1"/>
</dbReference>
<dbReference type="PROSITE" id="PS00092">
    <property type="entry name" value="N6_MTASE"/>
    <property type="match status" value="1"/>
</dbReference>
<name>A0A160PDH5_9HYPH</name>
<accession>A0A160PDH5</accession>
<dbReference type="OrthoDB" id="9805629at2"/>
<dbReference type="REBASE" id="144886">
    <property type="entry name" value="M.MpoP1MORF1939P"/>
</dbReference>
<evidence type="ECO:0000256" key="3">
    <source>
        <dbReference type="ARBA" id="ARBA00022679"/>
    </source>
</evidence>
<dbReference type="GO" id="GO:1904047">
    <property type="term" value="F:S-adenosyl-L-methionine binding"/>
    <property type="evidence" value="ECO:0007669"/>
    <property type="project" value="TreeGrafter"/>
</dbReference>
<dbReference type="InterPro" id="IPR029063">
    <property type="entry name" value="SAM-dependent_MTases_sf"/>
</dbReference>
<dbReference type="Proteomes" id="UP000218288">
    <property type="component" value="Chromosome"/>
</dbReference>
<organism evidence="6 7">
    <name type="scientific">Methylorubrum populi</name>
    <dbReference type="NCBI Taxonomy" id="223967"/>
    <lineage>
        <taxon>Bacteria</taxon>
        <taxon>Pseudomonadati</taxon>
        <taxon>Pseudomonadota</taxon>
        <taxon>Alphaproteobacteria</taxon>
        <taxon>Hyphomicrobiales</taxon>
        <taxon>Methylobacteriaceae</taxon>
        <taxon>Methylorubrum</taxon>
    </lineage>
</organism>
<gene>
    <name evidence="6" type="ORF">MPPM_1939</name>
</gene>
<dbReference type="RefSeq" id="WP_157914154.1">
    <property type="nucleotide sequence ID" value="NZ_AP014809.1"/>
</dbReference>
<dbReference type="InterPro" id="IPR012327">
    <property type="entry name" value="MeTrfase_D12"/>
</dbReference>
<sequence length="260" mass="29254">MLASIAIFGDGAGMTYPGGKGRCYKRIISLMPPHRTYIETHLGHGAVLRHKKPAHESFGYDLDPTVIAWWGDRTPRGCTIQVGDGIAHLKERRFTGEELVYCDPPYLAATRRSRSRIYRHDYSEAEHVAALTVLRNLPCPVILSGYASDLYTDLLPGWQRIDVPGWSQAGAVVESLWVNYTPSDHLHDYQHIGATFREREQIRRRRSRVLSRIQALPTPERLAMLEELAAADTSVFLSVASRLHDAGRSADTPLLNRDAR</sequence>
<dbReference type="GO" id="GO:0009007">
    <property type="term" value="F:site-specific DNA-methyltransferase (adenine-specific) activity"/>
    <property type="evidence" value="ECO:0007669"/>
    <property type="project" value="UniProtKB-EC"/>
</dbReference>
<evidence type="ECO:0000256" key="5">
    <source>
        <dbReference type="ARBA" id="ARBA00047942"/>
    </source>
</evidence>
<dbReference type="GO" id="GO:0006298">
    <property type="term" value="P:mismatch repair"/>
    <property type="evidence" value="ECO:0007669"/>
    <property type="project" value="TreeGrafter"/>
</dbReference>
<proteinExistence type="predicted"/>
<dbReference type="EMBL" id="AP014809">
    <property type="protein sequence ID" value="BAU90544.1"/>
    <property type="molecule type" value="Genomic_DNA"/>
</dbReference>
<dbReference type="PANTHER" id="PTHR30481:SF4">
    <property type="entry name" value="SITE-SPECIFIC DNA-METHYLTRANSFERASE (ADENINE-SPECIFIC)"/>
    <property type="match status" value="1"/>
</dbReference>
<evidence type="ECO:0000313" key="6">
    <source>
        <dbReference type="EMBL" id="BAU90544.1"/>
    </source>
</evidence>
<dbReference type="GO" id="GO:0009307">
    <property type="term" value="P:DNA restriction-modification system"/>
    <property type="evidence" value="ECO:0007669"/>
    <property type="project" value="InterPro"/>
</dbReference>
<evidence type="ECO:0000256" key="2">
    <source>
        <dbReference type="ARBA" id="ARBA00022603"/>
    </source>
</evidence>
<dbReference type="InterPro" id="IPR002052">
    <property type="entry name" value="DNA_methylase_N6_adenine_CS"/>
</dbReference>
<keyword evidence="4" id="KW-0949">S-adenosyl-L-methionine</keyword>
<keyword evidence="3" id="KW-0808">Transferase</keyword>
<dbReference type="Gene3D" id="3.40.50.150">
    <property type="entry name" value="Vaccinia Virus protein VP39"/>
    <property type="match status" value="1"/>
</dbReference>
<evidence type="ECO:0000256" key="4">
    <source>
        <dbReference type="ARBA" id="ARBA00022691"/>
    </source>
</evidence>
<protein>
    <recommendedName>
        <fullName evidence="1">site-specific DNA-methyltransferase (adenine-specific)</fullName>
        <ecNumber evidence="1">2.1.1.72</ecNumber>
    </recommendedName>
</protein>